<dbReference type="SUPFAM" id="SSF52743">
    <property type="entry name" value="Subtilisin-like"/>
    <property type="match status" value="1"/>
</dbReference>
<sequence length="129" mass="14301">MGHGAHTSPTVVGGMIEGSGYMGLAEGVARGGVPNARIAIYKVCWFYGCSSADILKAFDMQLPMVFRFYQCQCASKDAIDFLVIFKVKCHCWEIQIRTFAWNYPITSVIVPGDKFNCDIVVTELAEKFT</sequence>
<comment type="similarity">
    <text evidence="1">Belongs to the peptidase S8 family.</text>
</comment>
<dbReference type="Gene3D" id="3.40.50.200">
    <property type="entry name" value="Peptidase S8/S53 domain"/>
    <property type="match status" value="1"/>
</dbReference>
<protein>
    <submittedName>
        <fullName evidence="3">Uncharacterized protein</fullName>
    </submittedName>
</protein>
<evidence type="ECO:0000256" key="1">
    <source>
        <dbReference type="ARBA" id="ARBA00011073"/>
    </source>
</evidence>
<dbReference type="AlphaFoldDB" id="A0ABD2XZF8"/>
<name>A0ABD2XZF8_9GENT</name>
<comment type="caution">
    <text evidence="3">The sequence shown here is derived from an EMBL/GenBank/DDBJ whole genome shotgun (WGS) entry which is preliminary data.</text>
</comment>
<reference evidence="3 4" key="1">
    <citation type="submission" date="2024-11" db="EMBL/GenBank/DDBJ databases">
        <title>A near-complete genome assembly of Cinchona calisaya.</title>
        <authorList>
            <person name="Lian D.C."/>
            <person name="Zhao X.W."/>
            <person name="Wei L."/>
        </authorList>
    </citation>
    <scope>NUCLEOTIDE SEQUENCE [LARGE SCALE GENOMIC DNA]</scope>
    <source>
        <tissue evidence="3">Nenye</tissue>
    </source>
</reference>
<keyword evidence="4" id="KW-1185">Reference proteome</keyword>
<dbReference type="Proteomes" id="UP001630127">
    <property type="component" value="Unassembled WGS sequence"/>
</dbReference>
<gene>
    <name evidence="3" type="ORF">ACH5RR_039837</name>
</gene>
<evidence type="ECO:0000313" key="4">
    <source>
        <dbReference type="Proteomes" id="UP001630127"/>
    </source>
</evidence>
<organism evidence="3 4">
    <name type="scientific">Cinchona calisaya</name>
    <dbReference type="NCBI Taxonomy" id="153742"/>
    <lineage>
        <taxon>Eukaryota</taxon>
        <taxon>Viridiplantae</taxon>
        <taxon>Streptophyta</taxon>
        <taxon>Embryophyta</taxon>
        <taxon>Tracheophyta</taxon>
        <taxon>Spermatophyta</taxon>
        <taxon>Magnoliopsida</taxon>
        <taxon>eudicotyledons</taxon>
        <taxon>Gunneridae</taxon>
        <taxon>Pentapetalae</taxon>
        <taxon>asterids</taxon>
        <taxon>lamiids</taxon>
        <taxon>Gentianales</taxon>
        <taxon>Rubiaceae</taxon>
        <taxon>Cinchonoideae</taxon>
        <taxon>Cinchoneae</taxon>
        <taxon>Cinchona</taxon>
    </lineage>
</organism>
<proteinExistence type="inferred from homology"/>
<dbReference type="InterPro" id="IPR036852">
    <property type="entry name" value="Peptidase_S8/S53_dom_sf"/>
</dbReference>
<keyword evidence="2" id="KW-0732">Signal</keyword>
<dbReference type="PANTHER" id="PTHR10795">
    <property type="entry name" value="PROPROTEIN CONVERTASE SUBTILISIN/KEXIN"/>
    <property type="match status" value="1"/>
</dbReference>
<evidence type="ECO:0000256" key="2">
    <source>
        <dbReference type="ARBA" id="ARBA00022729"/>
    </source>
</evidence>
<accession>A0ABD2XZF8</accession>
<dbReference type="EMBL" id="JBJUIK010000016">
    <property type="protein sequence ID" value="KAL3500744.1"/>
    <property type="molecule type" value="Genomic_DNA"/>
</dbReference>
<dbReference type="InterPro" id="IPR045051">
    <property type="entry name" value="SBT"/>
</dbReference>
<evidence type="ECO:0000313" key="3">
    <source>
        <dbReference type="EMBL" id="KAL3500744.1"/>
    </source>
</evidence>